<dbReference type="Gene3D" id="1.10.30.50">
    <property type="match status" value="1"/>
</dbReference>
<reference evidence="2" key="1">
    <citation type="journal article" date="2014" name="Int. J. Syst. Evol. Microbiol.">
        <title>Complete genome sequence of Corynebacterium casei LMG S-19264T (=DSM 44701T), isolated from a smear-ripened cheese.</title>
        <authorList>
            <consortium name="US DOE Joint Genome Institute (JGI-PGF)"/>
            <person name="Walter F."/>
            <person name="Albersmeier A."/>
            <person name="Kalinowski J."/>
            <person name="Ruckert C."/>
        </authorList>
    </citation>
    <scope>NUCLEOTIDE SEQUENCE</scope>
    <source>
        <strain evidence="2">VKM Ac-1020</strain>
    </source>
</reference>
<dbReference type="RefSeq" id="WP_271173919.1">
    <property type="nucleotide sequence ID" value="NZ_BSEJ01000011.1"/>
</dbReference>
<dbReference type="InterPro" id="IPR004919">
    <property type="entry name" value="GmrSD_N"/>
</dbReference>
<dbReference type="InterPro" id="IPR003615">
    <property type="entry name" value="HNH_nuc"/>
</dbReference>
<dbReference type="GO" id="GO:0004519">
    <property type="term" value="F:endonuclease activity"/>
    <property type="evidence" value="ECO:0007669"/>
    <property type="project" value="InterPro"/>
</dbReference>
<evidence type="ECO:0000313" key="2">
    <source>
        <dbReference type="EMBL" id="GLJ62229.1"/>
    </source>
</evidence>
<dbReference type="PANTHER" id="PTHR39639:SF1">
    <property type="entry name" value="DUF262 DOMAIN-CONTAINING PROTEIN"/>
    <property type="match status" value="1"/>
</dbReference>
<dbReference type="CDD" id="cd00085">
    <property type="entry name" value="HNHc"/>
    <property type="match status" value="1"/>
</dbReference>
<dbReference type="PANTHER" id="PTHR39639">
    <property type="entry name" value="CHROMOSOME 16, WHOLE GENOME SHOTGUN SEQUENCE"/>
    <property type="match status" value="1"/>
</dbReference>
<dbReference type="Proteomes" id="UP001142462">
    <property type="component" value="Unassembled WGS sequence"/>
</dbReference>
<dbReference type="GO" id="GO:0008270">
    <property type="term" value="F:zinc ion binding"/>
    <property type="evidence" value="ECO:0007669"/>
    <property type="project" value="InterPro"/>
</dbReference>
<sequence length="366" mass="41924">MKITPYELTVGELAEGYLDNAEGGVVALDGKLDIRPPYQREFVYNEKQRRAVVETASKGFPLNVMYWAVQEDGTFEVIDGQQRTISLCQYVDGEFAMPLFGKPEQRYFNNLQVDEKKKLLDYKITVYLCEGEPSEKLDWFKVINTAGEKLTNQELLNAIYSGPWVSSAKQYFSKTNCPAYQLGSNYMSGTPIRQDYLEDVIQWINDGDVEGYMGLHKDDPNASKLWIYFQTVIEWVKATFPHYRSNMKGVKWGPLYNKFKDEIIDANALEERVSTLILDDEIQKKSGIYAYVLDGDERHLNLRSFSEKQKREAYERQKGICPACGKHFAFEEMAGDHIVPWSKGGKTVAENCQMLCAFDNGSKGNR</sequence>
<proteinExistence type="predicted"/>
<evidence type="ECO:0000259" key="1">
    <source>
        <dbReference type="SMART" id="SM00507"/>
    </source>
</evidence>
<name>A0A9W6LWW8_9MICO</name>
<dbReference type="SMART" id="SM00507">
    <property type="entry name" value="HNHc"/>
    <property type="match status" value="1"/>
</dbReference>
<dbReference type="Pfam" id="PF01844">
    <property type="entry name" value="HNH"/>
    <property type="match status" value="1"/>
</dbReference>
<dbReference type="GO" id="GO:0003676">
    <property type="term" value="F:nucleic acid binding"/>
    <property type="evidence" value="ECO:0007669"/>
    <property type="project" value="InterPro"/>
</dbReference>
<reference evidence="2" key="2">
    <citation type="submission" date="2023-01" db="EMBL/GenBank/DDBJ databases">
        <authorList>
            <person name="Sun Q."/>
            <person name="Evtushenko L."/>
        </authorList>
    </citation>
    <scope>NUCLEOTIDE SEQUENCE</scope>
    <source>
        <strain evidence="2">VKM Ac-1020</strain>
    </source>
</reference>
<dbReference type="AlphaFoldDB" id="A0A9W6LWW8"/>
<dbReference type="Pfam" id="PF03235">
    <property type="entry name" value="GmrSD_N"/>
    <property type="match status" value="1"/>
</dbReference>
<accession>A0A9W6LWW8</accession>
<dbReference type="InterPro" id="IPR002711">
    <property type="entry name" value="HNH"/>
</dbReference>
<keyword evidence="3" id="KW-1185">Reference proteome</keyword>
<protein>
    <recommendedName>
        <fullName evidence="1">HNH nuclease domain-containing protein</fullName>
    </recommendedName>
</protein>
<gene>
    <name evidence="2" type="ORF">GCM10017576_23590</name>
</gene>
<evidence type="ECO:0000313" key="3">
    <source>
        <dbReference type="Proteomes" id="UP001142462"/>
    </source>
</evidence>
<feature type="domain" description="HNH nuclease" evidence="1">
    <location>
        <begin position="308"/>
        <end position="361"/>
    </location>
</feature>
<dbReference type="EMBL" id="BSEJ01000011">
    <property type="protein sequence ID" value="GLJ62229.1"/>
    <property type="molecule type" value="Genomic_DNA"/>
</dbReference>
<organism evidence="2 3">
    <name type="scientific">Microbacterium barkeri</name>
    <dbReference type="NCBI Taxonomy" id="33917"/>
    <lineage>
        <taxon>Bacteria</taxon>
        <taxon>Bacillati</taxon>
        <taxon>Actinomycetota</taxon>
        <taxon>Actinomycetes</taxon>
        <taxon>Micrococcales</taxon>
        <taxon>Microbacteriaceae</taxon>
        <taxon>Microbacterium</taxon>
    </lineage>
</organism>
<comment type="caution">
    <text evidence="2">The sequence shown here is derived from an EMBL/GenBank/DDBJ whole genome shotgun (WGS) entry which is preliminary data.</text>
</comment>